<evidence type="ECO:0000313" key="1">
    <source>
        <dbReference type="EMBL" id="SFC89939.1"/>
    </source>
</evidence>
<evidence type="ECO:0000313" key="2">
    <source>
        <dbReference type="Proteomes" id="UP000198862"/>
    </source>
</evidence>
<dbReference type="Proteomes" id="UP000198862">
    <property type="component" value="Unassembled WGS sequence"/>
</dbReference>
<dbReference type="EMBL" id="FOLO01000022">
    <property type="protein sequence ID" value="SFC89939.1"/>
    <property type="molecule type" value="Genomic_DNA"/>
</dbReference>
<reference evidence="1 2" key="1">
    <citation type="submission" date="2016-10" db="EMBL/GenBank/DDBJ databases">
        <authorList>
            <person name="de Groot N.N."/>
        </authorList>
    </citation>
    <scope>NUCLEOTIDE SEQUENCE [LARGE SCALE GENOMIC DNA]</scope>
    <source>
        <strain evidence="1 2">DSM 6059</strain>
    </source>
</reference>
<sequence>MDFTYQQEGFLGQPGSTLERISQYKACLEEFLALGYDDSYLQEIRLEMSILLKRRSSE</sequence>
<accession>A0A1I1MX53</accession>
<organism evidence="1 2">
    <name type="scientific">Pseudoalteromonas denitrificans DSM 6059</name>
    <dbReference type="NCBI Taxonomy" id="1123010"/>
    <lineage>
        <taxon>Bacteria</taxon>
        <taxon>Pseudomonadati</taxon>
        <taxon>Pseudomonadota</taxon>
        <taxon>Gammaproteobacteria</taxon>
        <taxon>Alteromonadales</taxon>
        <taxon>Pseudoalteromonadaceae</taxon>
        <taxon>Pseudoalteromonas</taxon>
    </lineage>
</organism>
<dbReference type="AlphaFoldDB" id="A0A1I1MX53"/>
<dbReference type="RefSeq" id="WP_177208054.1">
    <property type="nucleotide sequence ID" value="NZ_FOLO01000022.1"/>
</dbReference>
<name>A0A1I1MX53_9GAMM</name>
<proteinExistence type="predicted"/>
<keyword evidence="2" id="KW-1185">Reference proteome</keyword>
<gene>
    <name evidence="1" type="ORF">SAMN02745724_02856</name>
</gene>
<protein>
    <submittedName>
        <fullName evidence="1">Uncharacterized protein</fullName>
    </submittedName>
</protein>